<evidence type="ECO:0000313" key="7">
    <source>
        <dbReference type="Proteomes" id="UP000285295"/>
    </source>
</evidence>
<dbReference type="SUPFAM" id="SSF52540">
    <property type="entry name" value="P-loop containing nucleoside triphosphate hydrolases"/>
    <property type="match status" value="1"/>
</dbReference>
<organism evidence="6 7">
    <name type="scientific">Paenirhodobacter populi</name>
    <dbReference type="NCBI Taxonomy" id="2306993"/>
    <lineage>
        <taxon>Bacteria</taxon>
        <taxon>Pseudomonadati</taxon>
        <taxon>Pseudomonadota</taxon>
        <taxon>Alphaproteobacteria</taxon>
        <taxon>Rhodobacterales</taxon>
        <taxon>Rhodobacter group</taxon>
        <taxon>Paenirhodobacter</taxon>
    </lineage>
</organism>
<dbReference type="PROSITE" id="PS00211">
    <property type="entry name" value="ABC_TRANSPORTER_1"/>
    <property type="match status" value="1"/>
</dbReference>
<reference evidence="6 7" key="1">
    <citation type="submission" date="2019-01" db="EMBL/GenBank/DDBJ databases">
        <title>Sinorhodobacter populi sp. nov. isolated from the symptomatic bark tissue of Populus euramericana canker.</title>
        <authorList>
            <person name="Xu G."/>
        </authorList>
    </citation>
    <scope>NUCLEOTIDE SEQUENCE [LARGE SCALE GENOMIC DNA]</scope>
    <source>
        <strain evidence="6 7">D19-10-3-21</strain>
    </source>
</reference>
<reference evidence="6 7" key="2">
    <citation type="submission" date="2019-01" db="EMBL/GenBank/DDBJ databases">
        <authorList>
            <person name="Li Y."/>
        </authorList>
    </citation>
    <scope>NUCLEOTIDE SEQUENCE [LARGE SCALE GENOMIC DNA]</scope>
    <source>
        <strain evidence="6 7">D19-10-3-21</strain>
    </source>
</reference>
<dbReference type="EMBL" id="SAUX01000019">
    <property type="protein sequence ID" value="RWR27688.1"/>
    <property type="molecule type" value="Genomic_DNA"/>
</dbReference>
<dbReference type="InterPro" id="IPR050166">
    <property type="entry name" value="ABC_transporter_ATP-bind"/>
</dbReference>
<dbReference type="PROSITE" id="PS50893">
    <property type="entry name" value="ABC_TRANSPORTER_2"/>
    <property type="match status" value="1"/>
</dbReference>
<dbReference type="PANTHER" id="PTHR42788">
    <property type="entry name" value="TAURINE IMPORT ATP-BINDING PROTEIN-RELATED"/>
    <property type="match status" value="1"/>
</dbReference>
<evidence type="ECO:0000259" key="5">
    <source>
        <dbReference type="PROSITE" id="PS50893"/>
    </source>
</evidence>
<proteinExistence type="inferred from homology"/>
<dbReference type="CDD" id="cd03293">
    <property type="entry name" value="ABC_NrtD_SsuB_transporters"/>
    <property type="match status" value="1"/>
</dbReference>
<sequence>MSIHLQPLSGPLSVPIPTGVEEGEAISFRNIGVSYADARGEPVAAIAGLDLQIEPGTFVSIVGPSGCGKSTLLRVLAGLVTPVTGEALIGGQPAAGTARRLGFMFQRDTLLPWATVADNIRVGTDLAGLAPAAARARLAELVEFIRLQGFENHRPHQLSGGMRQRVSLGRLLAYEPDIYLMDEPFGALDSQTKSAMGRELLRIWAKFRRTVIFVTHDIEEAVTLSDRVVVMAARPGRIVLDQRIDLPRPRDARTLRKDPKYRDLVDVIWQHIETP</sequence>
<keyword evidence="4 6" id="KW-0067">ATP-binding</keyword>
<dbReference type="Gene3D" id="3.40.50.300">
    <property type="entry name" value="P-loop containing nucleotide triphosphate hydrolases"/>
    <property type="match status" value="1"/>
</dbReference>
<dbReference type="InterPro" id="IPR027417">
    <property type="entry name" value="P-loop_NTPase"/>
</dbReference>
<dbReference type="Proteomes" id="UP000285295">
    <property type="component" value="Unassembled WGS sequence"/>
</dbReference>
<dbReference type="PANTHER" id="PTHR42788:SF13">
    <property type="entry name" value="ALIPHATIC SULFONATES IMPORT ATP-BINDING PROTEIN SSUB"/>
    <property type="match status" value="1"/>
</dbReference>
<dbReference type="RefSeq" id="WP_128238087.1">
    <property type="nucleotide sequence ID" value="NZ_SAUX01000019.1"/>
</dbReference>
<feature type="domain" description="ABC transporter" evidence="5">
    <location>
        <begin position="28"/>
        <end position="258"/>
    </location>
</feature>
<evidence type="ECO:0000313" key="6">
    <source>
        <dbReference type="EMBL" id="RWR27688.1"/>
    </source>
</evidence>
<dbReference type="AlphaFoldDB" id="A0A443K4I2"/>
<dbReference type="OrthoDB" id="9802264at2"/>
<dbReference type="InterPro" id="IPR003593">
    <property type="entry name" value="AAA+_ATPase"/>
</dbReference>
<comment type="similarity">
    <text evidence="1">Belongs to the ABC transporter superfamily.</text>
</comment>
<evidence type="ECO:0000256" key="2">
    <source>
        <dbReference type="ARBA" id="ARBA00022448"/>
    </source>
</evidence>
<evidence type="ECO:0000256" key="3">
    <source>
        <dbReference type="ARBA" id="ARBA00022741"/>
    </source>
</evidence>
<keyword evidence="2" id="KW-0813">Transport</keyword>
<evidence type="ECO:0000256" key="1">
    <source>
        <dbReference type="ARBA" id="ARBA00005417"/>
    </source>
</evidence>
<dbReference type="GO" id="GO:0005524">
    <property type="term" value="F:ATP binding"/>
    <property type="evidence" value="ECO:0007669"/>
    <property type="project" value="UniProtKB-KW"/>
</dbReference>
<comment type="caution">
    <text evidence="6">The sequence shown here is derived from an EMBL/GenBank/DDBJ whole genome shotgun (WGS) entry which is preliminary data.</text>
</comment>
<dbReference type="SMART" id="SM00382">
    <property type="entry name" value="AAA"/>
    <property type="match status" value="1"/>
</dbReference>
<dbReference type="InterPro" id="IPR017871">
    <property type="entry name" value="ABC_transporter-like_CS"/>
</dbReference>
<dbReference type="Pfam" id="PF00005">
    <property type="entry name" value="ABC_tran"/>
    <property type="match status" value="1"/>
</dbReference>
<name>A0A443K4I2_9RHOB</name>
<keyword evidence="3" id="KW-0547">Nucleotide-binding</keyword>
<gene>
    <name evidence="6" type="ORF">D2T31_15755</name>
</gene>
<accession>A0A443K4I2</accession>
<dbReference type="GO" id="GO:0016887">
    <property type="term" value="F:ATP hydrolysis activity"/>
    <property type="evidence" value="ECO:0007669"/>
    <property type="project" value="InterPro"/>
</dbReference>
<evidence type="ECO:0000256" key="4">
    <source>
        <dbReference type="ARBA" id="ARBA00022840"/>
    </source>
</evidence>
<protein>
    <submittedName>
        <fullName evidence="6">ABC transporter ATP-binding protein</fullName>
    </submittedName>
</protein>
<dbReference type="InterPro" id="IPR003439">
    <property type="entry name" value="ABC_transporter-like_ATP-bd"/>
</dbReference>